<dbReference type="EMBL" id="ALPT02000040">
    <property type="protein sequence ID" value="KGA96975.1"/>
    <property type="molecule type" value="Genomic_DNA"/>
</dbReference>
<organism evidence="1 3">
    <name type="scientific">Alkalihalobacillus alcalophilus ATCC 27647 = CGMCC 1.3604</name>
    <dbReference type="NCBI Taxonomy" id="1218173"/>
    <lineage>
        <taxon>Bacteria</taxon>
        <taxon>Bacillati</taxon>
        <taxon>Bacillota</taxon>
        <taxon>Bacilli</taxon>
        <taxon>Bacillales</taxon>
        <taxon>Bacillaceae</taxon>
        <taxon>Alkalihalobacillus</taxon>
    </lineage>
</organism>
<sequence length="210" mass="24920">MMIKTASIVSSIGLTIGLTFLGVQSLSSTELNGQERALVLGQATEEIEGDTREDWEIRRDERVQKAIEAGEPDWSIEEIKALDKNYFEFIDTLKEAHEKERKAKQDELYPEERHQLVGFINYYVHLWHNAYEGSDTPWEEDFYYRQMAFYMWDELSVFSDKREFEQEFEVIHILLADLKELEGYYDTDLFQSENPIEDIRKILLDIQLRM</sequence>
<protein>
    <submittedName>
        <fullName evidence="1">Uncharacterized protein</fullName>
    </submittedName>
</protein>
<evidence type="ECO:0000313" key="2">
    <source>
        <dbReference type="EMBL" id="THG90293.1"/>
    </source>
</evidence>
<dbReference type="Proteomes" id="UP000297014">
    <property type="component" value="Unassembled WGS sequence"/>
</dbReference>
<dbReference type="Proteomes" id="UP000002754">
    <property type="component" value="Unassembled WGS sequence"/>
</dbReference>
<gene>
    <name evidence="2" type="ORF">AJ85_11850</name>
    <name evidence="1" type="ORF">BALCAV_0212820</name>
</gene>
<dbReference type="STRING" id="1218173.BALCAV_0212820"/>
<evidence type="ECO:0000313" key="4">
    <source>
        <dbReference type="Proteomes" id="UP000297014"/>
    </source>
</evidence>
<comment type="caution">
    <text evidence="1">The sequence shown here is derived from an EMBL/GenBank/DDBJ whole genome shotgun (WGS) entry which is preliminary data.</text>
</comment>
<evidence type="ECO:0000313" key="3">
    <source>
        <dbReference type="Proteomes" id="UP000002754"/>
    </source>
</evidence>
<reference evidence="1 3" key="1">
    <citation type="journal article" date="2014" name="Genome Announc.">
        <title>Draft Genome Sequence of Bacillus alcalophilus AV1934, a Classic Alkaliphile Isolated from Human Feces in 1934.</title>
        <authorList>
            <person name="Attie O."/>
            <person name="Jayaprakash A."/>
            <person name="Shah H."/>
            <person name="Paulsen I.T."/>
            <person name="Morino M."/>
            <person name="Takahashi Y."/>
            <person name="Narumi I."/>
            <person name="Sachidanandam R."/>
            <person name="Satoh K."/>
            <person name="Ito M."/>
            <person name="Krulwich T.A."/>
        </authorList>
    </citation>
    <scope>NUCLEOTIDE SEQUENCE [LARGE SCALE GENOMIC DNA]</scope>
    <source>
        <strain evidence="1 3">AV1934</strain>
    </source>
</reference>
<accession>A0A094XDV9</accession>
<dbReference type="AlphaFoldDB" id="A0A094XDV9"/>
<name>A0A094XDV9_ALKAL</name>
<keyword evidence="3" id="KW-1185">Reference proteome</keyword>
<dbReference type="RefSeq" id="WP_003322987.1">
    <property type="nucleotide sequence ID" value="NZ_JALP01000164.1"/>
</dbReference>
<evidence type="ECO:0000313" key="1">
    <source>
        <dbReference type="EMBL" id="KGA96975.1"/>
    </source>
</evidence>
<reference evidence="2 4" key="2">
    <citation type="submission" date="2014-01" db="EMBL/GenBank/DDBJ databases">
        <title>Draft genome sequencing of Bacillus alcalophilus CGMCC 1.3604.</title>
        <authorList>
            <person name="Yang J."/>
            <person name="Diao L."/>
            <person name="Yang S."/>
        </authorList>
    </citation>
    <scope>NUCLEOTIDE SEQUENCE [LARGE SCALE GENOMIC DNA]</scope>
    <source>
        <strain evidence="2 4">CGMCC 1.3604</strain>
    </source>
</reference>
<proteinExistence type="predicted"/>
<dbReference type="EMBL" id="JALP01000164">
    <property type="protein sequence ID" value="THG90293.1"/>
    <property type="molecule type" value="Genomic_DNA"/>
</dbReference>